<dbReference type="Proteomes" id="UP000794436">
    <property type="component" value="Unassembled WGS sequence"/>
</dbReference>
<comment type="function">
    <text evidence="9">Involved in degradation of plant cell walls. Hydrolyzes the feruloyl-arabinose ester bond in arabinoxylans, and the feruloyl-galactose ester bond in pectin. Active against paranitrophenyl-acetate, methyl ferulate and wheat arabinoxylan.</text>
</comment>
<comment type="caution">
    <text evidence="11">The sequence shown here is derived from an EMBL/GenBank/DDBJ whole genome shotgun (WGS) entry which is preliminary data.</text>
</comment>
<reference evidence="11" key="1">
    <citation type="submission" date="2019-03" db="EMBL/GenBank/DDBJ databases">
        <title>Long read genome sequence of the mycoparasitic Pythium oligandrum ATCC 38472 isolated from sugarbeet rhizosphere.</title>
        <authorList>
            <person name="Gaulin E."/>
        </authorList>
    </citation>
    <scope>NUCLEOTIDE SEQUENCE</scope>
    <source>
        <strain evidence="11">ATCC 38472_TT</strain>
    </source>
</reference>
<dbReference type="OrthoDB" id="122995at2759"/>
<dbReference type="InterPro" id="IPR029058">
    <property type="entry name" value="AB_hydrolase_fold"/>
</dbReference>
<proteinExistence type="inferred from homology"/>
<evidence type="ECO:0000256" key="10">
    <source>
        <dbReference type="SAM" id="SignalP"/>
    </source>
</evidence>
<dbReference type="GO" id="GO:0030600">
    <property type="term" value="F:feruloyl esterase activity"/>
    <property type="evidence" value="ECO:0007669"/>
    <property type="project" value="InterPro"/>
</dbReference>
<comment type="similarity">
    <text evidence="2">Belongs to the faeC family.</text>
</comment>
<evidence type="ECO:0000256" key="7">
    <source>
        <dbReference type="ARBA" id="ARBA00023277"/>
    </source>
</evidence>
<evidence type="ECO:0008006" key="13">
    <source>
        <dbReference type="Google" id="ProtNLM"/>
    </source>
</evidence>
<comment type="subcellular location">
    <subcellularLocation>
        <location evidence="1">Secreted</location>
    </subcellularLocation>
</comment>
<keyword evidence="4" id="KW-0858">Xylan degradation</keyword>
<sequence>MPSKTSLLGGLLVAITSFLAAQVNAAFITDYSPGCFRPATVKSGKFNMTINGTERQYVVRVPDNYNPFNPYRVVVALHWFGGTIDDLEKNSTKYGNGTYYGLKKIAGDTAIFVAPQGINSLWMNTNGEDLAFVDALVKLLDDGLCVDQSRRLAVGFSFGASMANAIANTRAKTFRAVAVMSGNQVTPFTGKSLPVSVYVQHGVRDPGIDNPITQGRAIRDRFVKLNGCIPKDVKEPQPGSKTHIRTDYNFCFFGHQVTYVAFDGVHEYSPVDAGKTSSWVPEEIWKFFLTAPRPTIW</sequence>
<evidence type="ECO:0000313" key="11">
    <source>
        <dbReference type="EMBL" id="TMW63310.1"/>
    </source>
</evidence>
<evidence type="ECO:0000256" key="3">
    <source>
        <dbReference type="ARBA" id="ARBA00022525"/>
    </source>
</evidence>
<keyword evidence="3" id="KW-0964">Secreted</keyword>
<evidence type="ECO:0000256" key="2">
    <source>
        <dbReference type="ARBA" id="ARBA00010278"/>
    </source>
</evidence>
<evidence type="ECO:0000256" key="6">
    <source>
        <dbReference type="ARBA" id="ARBA00022801"/>
    </source>
</evidence>
<dbReference type="PANTHER" id="PTHR38050:SF1">
    <property type="entry name" value="FERULOYL ESTERASE C"/>
    <property type="match status" value="1"/>
</dbReference>
<gene>
    <name evidence="11" type="ORF">Poli38472_002251</name>
</gene>
<dbReference type="EMBL" id="SPLM01000072">
    <property type="protein sequence ID" value="TMW63310.1"/>
    <property type="molecule type" value="Genomic_DNA"/>
</dbReference>
<keyword evidence="12" id="KW-1185">Reference proteome</keyword>
<keyword evidence="5 10" id="KW-0732">Signal</keyword>
<accession>A0A8K1CHG9</accession>
<protein>
    <recommendedName>
        <fullName evidence="13">Feruloyl esterase</fullName>
    </recommendedName>
</protein>
<evidence type="ECO:0000256" key="9">
    <source>
        <dbReference type="ARBA" id="ARBA00025250"/>
    </source>
</evidence>
<feature type="signal peptide" evidence="10">
    <location>
        <begin position="1"/>
        <end position="25"/>
    </location>
</feature>
<dbReference type="GO" id="GO:0005576">
    <property type="term" value="C:extracellular region"/>
    <property type="evidence" value="ECO:0007669"/>
    <property type="project" value="UniProtKB-SubCell"/>
</dbReference>
<evidence type="ECO:0000256" key="5">
    <source>
        <dbReference type="ARBA" id="ARBA00022729"/>
    </source>
</evidence>
<keyword evidence="8" id="KW-0624">Polysaccharide degradation</keyword>
<dbReference type="GO" id="GO:0045493">
    <property type="term" value="P:xylan catabolic process"/>
    <property type="evidence" value="ECO:0007669"/>
    <property type="project" value="UniProtKB-KW"/>
</dbReference>
<organism evidence="11 12">
    <name type="scientific">Pythium oligandrum</name>
    <name type="common">Mycoparasitic fungus</name>
    <dbReference type="NCBI Taxonomy" id="41045"/>
    <lineage>
        <taxon>Eukaryota</taxon>
        <taxon>Sar</taxon>
        <taxon>Stramenopiles</taxon>
        <taxon>Oomycota</taxon>
        <taxon>Peronosporomycetes</taxon>
        <taxon>Pythiales</taxon>
        <taxon>Pythiaceae</taxon>
        <taxon>Pythium</taxon>
    </lineage>
</organism>
<keyword evidence="7" id="KW-0119">Carbohydrate metabolism</keyword>
<dbReference type="SUPFAM" id="SSF53474">
    <property type="entry name" value="alpha/beta-Hydrolases"/>
    <property type="match status" value="1"/>
</dbReference>
<name>A0A8K1CHG9_PYTOL</name>
<dbReference type="Gene3D" id="3.40.50.1820">
    <property type="entry name" value="alpha/beta hydrolase"/>
    <property type="match status" value="1"/>
</dbReference>
<evidence type="ECO:0000313" key="12">
    <source>
        <dbReference type="Proteomes" id="UP000794436"/>
    </source>
</evidence>
<evidence type="ECO:0000256" key="8">
    <source>
        <dbReference type="ARBA" id="ARBA00023326"/>
    </source>
</evidence>
<evidence type="ECO:0000256" key="4">
    <source>
        <dbReference type="ARBA" id="ARBA00022651"/>
    </source>
</evidence>
<dbReference type="PANTHER" id="PTHR38050">
    <property type="match status" value="1"/>
</dbReference>
<feature type="chain" id="PRO_5035465503" description="Feruloyl esterase" evidence="10">
    <location>
        <begin position="26"/>
        <end position="297"/>
    </location>
</feature>
<keyword evidence="6" id="KW-0378">Hydrolase</keyword>
<evidence type="ECO:0000256" key="1">
    <source>
        <dbReference type="ARBA" id="ARBA00004613"/>
    </source>
</evidence>
<dbReference type="AlphaFoldDB" id="A0A8K1CHG9"/>
<dbReference type="InterPro" id="IPR043595">
    <property type="entry name" value="FaeB/C/D"/>
</dbReference>